<protein>
    <submittedName>
        <fullName evidence="1">Clp amino terminal domain-containing protein, pathogenicity island component</fullName>
    </submittedName>
</protein>
<dbReference type="Gene3D" id="1.10.1780.10">
    <property type="entry name" value="Clp, N-terminal domain"/>
    <property type="match status" value="1"/>
</dbReference>
<name>A0A1I2G5B2_9ACTN</name>
<keyword evidence="2" id="KW-1185">Reference proteome</keyword>
<dbReference type="RefSeq" id="WP_093615152.1">
    <property type="nucleotide sequence ID" value="NZ_BOMT01000023.1"/>
</dbReference>
<accession>A0A1I2G5B2</accession>
<evidence type="ECO:0000313" key="1">
    <source>
        <dbReference type="EMBL" id="SFF12358.1"/>
    </source>
</evidence>
<dbReference type="InterPro" id="IPR036628">
    <property type="entry name" value="Clp_N_dom_sf"/>
</dbReference>
<proteinExistence type="predicted"/>
<gene>
    <name evidence="1" type="ORF">SAMN05421541_106207</name>
</gene>
<dbReference type="EMBL" id="FONV01000006">
    <property type="protein sequence ID" value="SFF12358.1"/>
    <property type="molecule type" value="Genomic_DNA"/>
</dbReference>
<dbReference type="Proteomes" id="UP000199645">
    <property type="component" value="Unassembled WGS sequence"/>
</dbReference>
<dbReference type="OrthoDB" id="3287727at2"/>
<evidence type="ECO:0000313" key="2">
    <source>
        <dbReference type="Proteomes" id="UP000199645"/>
    </source>
</evidence>
<dbReference type="SUPFAM" id="SSF81923">
    <property type="entry name" value="Double Clp-N motif"/>
    <property type="match status" value="1"/>
</dbReference>
<dbReference type="AlphaFoldDB" id="A0A1I2G5B2"/>
<organism evidence="1 2">
    <name type="scientific">Actinoplanes philippinensis</name>
    <dbReference type="NCBI Taxonomy" id="35752"/>
    <lineage>
        <taxon>Bacteria</taxon>
        <taxon>Bacillati</taxon>
        <taxon>Actinomycetota</taxon>
        <taxon>Actinomycetes</taxon>
        <taxon>Micromonosporales</taxon>
        <taxon>Micromonosporaceae</taxon>
        <taxon>Actinoplanes</taxon>
    </lineage>
</organism>
<dbReference type="STRING" id="35752.SAMN05421541_106207"/>
<reference evidence="1 2" key="1">
    <citation type="submission" date="2016-10" db="EMBL/GenBank/DDBJ databases">
        <authorList>
            <person name="de Groot N.N."/>
        </authorList>
    </citation>
    <scope>NUCLEOTIDE SEQUENCE [LARGE SCALE GENOMIC DNA]</scope>
    <source>
        <strain evidence="1 2">DSM 43019</strain>
    </source>
</reference>
<sequence length="313" mass="33869">MALEFSPTIRTASALDFAAAFHDVISTAHLLAGLVTAAPAVARILDVFDVTPTVAVHVVREDDKEWDGTDGAARPDAELVLPKALNLTDGARAALLHAARLAPDQECRPETLLQAILDDDQARAAAILRACGIDPATVRRVAAGGDLPARTDPVSADLRPVRDRMIGRDRFRGNGLRAFLFQKIFKNPYPYAAAPTLWISLESEQIARQRGGARRTDDVLIAMLATYRVAAAYPHLTRNNEQGYDGSRALAEAGLDHRRLAEAATTLDLGDDAVSAKALLTRDDWPRTTTDLLARLTANDDTRSARLLKALRA</sequence>